<evidence type="ECO:0000313" key="1">
    <source>
        <dbReference type="EMBL" id="WQJ51609.1"/>
    </source>
</evidence>
<dbReference type="EMBL" id="OR769219">
    <property type="protein sequence ID" value="WQJ51609.1"/>
    <property type="molecule type" value="Genomic_DNA"/>
</dbReference>
<name>A0ABZ0Z3Q7_9CAUD</name>
<organism evidence="1 2">
    <name type="scientific">phage Lak_Megaphage_RVC_AP3_GC26</name>
    <dbReference type="NCBI Taxonomy" id="3109225"/>
    <lineage>
        <taxon>Viruses</taxon>
        <taxon>Duplodnaviria</taxon>
        <taxon>Heunggongvirae</taxon>
        <taxon>Uroviricota</taxon>
        <taxon>Caudoviricetes</taxon>
        <taxon>Caudoviricetes code 15 clade</taxon>
    </lineage>
</organism>
<protein>
    <submittedName>
        <fullName evidence="1">Uncharacterized protein</fullName>
    </submittedName>
</protein>
<sequence length="54" mass="6346">MKVKSLDLNNKIFITEDNEEYPILFDIDDFITLGKFQELLNKSSDIIEKLININ</sequence>
<proteinExistence type="predicted"/>
<evidence type="ECO:0000313" key="2">
    <source>
        <dbReference type="Proteomes" id="UP001348805"/>
    </source>
</evidence>
<keyword evidence="2" id="KW-1185">Reference proteome</keyword>
<dbReference type="Proteomes" id="UP001348805">
    <property type="component" value="Segment"/>
</dbReference>
<accession>A0ABZ0Z3Q7</accession>
<reference evidence="1 2" key="1">
    <citation type="submission" date="2023-11" db="EMBL/GenBank/DDBJ databases">
        <authorList>
            <person name="Cook R."/>
            <person name="Crisci M."/>
            <person name="Pye H."/>
            <person name="Adriaenssens E."/>
            <person name="Santini J."/>
        </authorList>
    </citation>
    <scope>NUCLEOTIDE SEQUENCE [LARGE SCALE GENOMIC DNA]</scope>
    <source>
        <strain evidence="1">Lak_Megaphage_RVC_AP3_GC26</strain>
    </source>
</reference>